<proteinExistence type="predicted"/>
<comment type="caution">
    <text evidence="1">The sequence shown here is derived from an EMBL/GenBank/DDBJ whole genome shotgun (WGS) entry which is preliminary data.</text>
</comment>
<dbReference type="EMBL" id="MLJW01000080">
    <property type="protein sequence ID" value="OIR01799.1"/>
    <property type="molecule type" value="Genomic_DNA"/>
</dbReference>
<evidence type="ECO:0008006" key="2">
    <source>
        <dbReference type="Google" id="ProtNLM"/>
    </source>
</evidence>
<protein>
    <recommendedName>
        <fullName evidence="2">Periplasmic heavy metal sensor</fullName>
    </recommendedName>
</protein>
<evidence type="ECO:0000313" key="1">
    <source>
        <dbReference type="EMBL" id="OIR01799.1"/>
    </source>
</evidence>
<dbReference type="AlphaFoldDB" id="A0A1J5S0R7"/>
<gene>
    <name evidence="1" type="ORF">GALL_161000</name>
</gene>
<accession>A0A1J5S0R7</accession>
<sequence length="151" mass="17330">MKRALFIIALGMLCGMGAETFWFDLRKPVGADQADADLLWMRSELKLSNSQYERIKAIHDHSSPKLVALAAQVAQMRSEFDAFERERRTEGRVDFLEFARFVELRRKIDAECLQSTRNLVQATAQVMTPQQRELYFGIVGNTLGDWTTRAN</sequence>
<organism evidence="1">
    <name type="scientific">mine drainage metagenome</name>
    <dbReference type="NCBI Taxonomy" id="410659"/>
    <lineage>
        <taxon>unclassified sequences</taxon>
        <taxon>metagenomes</taxon>
        <taxon>ecological metagenomes</taxon>
    </lineage>
</organism>
<reference evidence="1" key="1">
    <citation type="submission" date="2016-10" db="EMBL/GenBank/DDBJ databases">
        <title>Sequence of Gallionella enrichment culture.</title>
        <authorList>
            <person name="Poehlein A."/>
            <person name="Muehling M."/>
            <person name="Daniel R."/>
        </authorList>
    </citation>
    <scope>NUCLEOTIDE SEQUENCE</scope>
</reference>
<name>A0A1J5S0R7_9ZZZZ</name>
<dbReference type="Gene3D" id="1.20.120.1490">
    <property type="match status" value="1"/>
</dbReference>